<accession>A0AAD8YQ27</accession>
<proteinExistence type="predicted"/>
<feature type="non-terminal residue" evidence="2">
    <location>
        <position position="1"/>
    </location>
</feature>
<dbReference type="Proteomes" id="UP001239994">
    <property type="component" value="Unassembled WGS sequence"/>
</dbReference>
<dbReference type="EMBL" id="JAROKS010000026">
    <property type="protein sequence ID" value="KAK1785218.1"/>
    <property type="molecule type" value="Genomic_DNA"/>
</dbReference>
<comment type="caution">
    <text evidence="2">The sequence shown here is derived from an EMBL/GenBank/DDBJ whole genome shotgun (WGS) entry which is preliminary data.</text>
</comment>
<evidence type="ECO:0000313" key="3">
    <source>
        <dbReference type="Proteomes" id="UP001239994"/>
    </source>
</evidence>
<name>A0AAD8YQ27_9TELE</name>
<sequence length="240" mass="26756">MTRGQLEWSGTYGGQPLDHILGHHVASSSAPTGMKETGQKWPAWQSSKMLSKKNIKARLSFARKNLDDPQDFWENTLWTDETKVEPFVRRDLQLGDKVAVKTAPPCSANEAPGLHIQAEGTVGALSEDAPEIQSEMLDHRRRLPVNGGVSQGMVEPPNIKPAPPVKEVRKDSPQQMCRICAWKAEDCRSLHENYTTLNWPCLGLNPLSEIITKTGYGYWLRNGATVSLLLYMDDIMLYAG</sequence>
<reference evidence="2" key="1">
    <citation type="submission" date="2023-03" db="EMBL/GenBank/DDBJ databases">
        <title>Electrophorus voltai genome.</title>
        <authorList>
            <person name="Bian C."/>
        </authorList>
    </citation>
    <scope>NUCLEOTIDE SEQUENCE</scope>
    <source>
        <strain evidence="2">CB-2022</strain>
        <tissue evidence="2">Muscle</tissue>
    </source>
</reference>
<dbReference type="Gene3D" id="3.30.420.10">
    <property type="entry name" value="Ribonuclease H-like superfamily/Ribonuclease H"/>
    <property type="match status" value="1"/>
</dbReference>
<feature type="region of interest" description="Disordered" evidence="1">
    <location>
        <begin position="147"/>
        <end position="168"/>
    </location>
</feature>
<dbReference type="AlphaFoldDB" id="A0AAD8YQ27"/>
<keyword evidence="3" id="KW-1185">Reference proteome</keyword>
<protein>
    <submittedName>
        <fullName evidence="2">Uncharacterized protein</fullName>
    </submittedName>
</protein>
<dbReference type="InterPro" id="IPR036397">
    <property type="entry name" value="RNaseH_sf"/>
</dbReference>
<evidence type="ECO:0000313" key="2">
    <source>
        <dbReference type="EMBL" id="KAK1785218.1"/>
    </source>
</evidence>
<gene>
    <name evidence="2" type="ORF">P4O66_018230</name>
</gene>
<evidence type="ECO:0000256" key="1">
    <source>
        <dbReference type="SAM" id="MobiDB-lite"/>
    </source>
</evidence>
<dbReference type="GO" id="GO:0003676">
    <property type="term" value="F:nucleic acid binding"/>
    <property type="evidence" value="ECO:0007669"/>
    <property type="project" value="InterPro"/>
</dbReference>
<organism evidence="2 3">
    <name type="scientific">Electrophorus voltai</name>
    <dbReference type="NCBI Taxonomy" id="2609070"/>
    <lineage>
        <taxon>Eukaryota</taxon>
        <taxon>Metazoa</taxon>
        <taxon>Chordata</taxon>
        <taxon>Craniata</taxon>
        <taxon>Vertebrata</taxon>
        <taxon>Euteleostomi</taxon>
        <taxon>Actinopterygii</taxon>
        <taxon>Neopterygii</taxon>
        <taxon>Teleostei</taxon>
        <taxon>Ostariophysi</taxon>
        <taxon>Gymnotiformes</taxon>
        <taxon>Gymnotoidei</taxon>
        <taxon>Gymnotidae</taxon>
        <taxon>Electrophorus</taxon>
    </lineage>
</organism>